<proteinExistence type="predicted"/>
<feature type="binding site" evidence="2">
    <location>
        <position position="44"/>
    </location>
    <ligand>
        <name>substrate</name>
    </ligand>
</feature>
<dbReference type="PIRSF" id="PIRSF003170">
    <property type="entry name" value="Pet18p"/>
    <property type="match status" value="1"/>
</dbReference>
<dbReference type="InterPro" id="IPR026285">
    <property type="entry name" value="TenA_E"/>
</dbReference>
<dbReference type="Pfam" id="PF03070">
    <property type="entry name" value="TENA_THI-4"/>
    <property type="match status" value="1"/>
</dbReference>
<evidence type="ECO:0000313" key="5">
    <source>
        <dbReference type="Proteomes" id="UP000190831"/>
    </source>
</evidence>
<dbReference type="Proteomes" id="UP000190831">
    <property type="component" value="Chromosome F"/>
</dbReference>
<dbReference type="InterPro" id="IPR050967">
    <property type="entry name" value="Thiamine_Salvage_TenA"/>
</dbReference>
<evidence type="ECO:0000256" key="2">
    <source>
        <dbReference type="PIRSR" id="PIRSR003170-2"/>
    </source>
</evidence>
<name>A0A1G4MFM1_LACFM</name>
<evidence type="ECO:0000256" key="1">
    <source>
        <dbReference type="PIRSR" id="PIRSR003170-1"/>
    </source>
</evidence>
<dbReference type="InterPro" id="IPR004305">
    <property type="entry name" value="Thiaminase-2/PQQC"/>
</dbReference>
<dbReference type="OrthoDB" id="37730at2759"/>
<protein>
    <submittedName>
        <fullName evidence="4">LAFE_0F11408g1_1</fullName>
    </submittedName>
</protein>
<gene>
    <name evidence="4" type="ORF">LAFE_0F11408G</name>
</gene>
<evidence type="ECO:0000313" key="4">
    <source>
        <dbReference type="EMBL" id="SCW02655.1"/>
    </source>
</evidence>
<dbReference type="SUPFAM" id="SSF48613">
    <property type="entry name" value="Heme oxygenase-like"/>
    <property type="match status" value="1"/>
</dbReference>
<keyword evidence="5" id="KW-1185">Reference proteome</keyword>
<dbReference type="Gene3D" id="1.20.910.10">
    <property type="entry name" value="Heme oxygenase-like"/>
    <property type="match status" value="1"/>
</dbReference>
<dbReference type="PANTHER" id="PTHR43198">
    <property type="entry name" value="BIFUNCTIONAL TH2 PROTEIN"/>
    <property type="match status" value="1"/>
</dbReference>
<dbReference type="GO" id="GO:0006772">
    <property type="term" value="P:thiamine metabolic process"/>
    <property type="evidence" value="ECO:0007669"/>
    <property type="project" value="UniProtKB-ARBA"/>
</dbReference>
<dbReference type="GO" id="GO:0005829">
    <property type="term" value="C:cytosol"/>
    <property type="evidence" value="ECO:0007669"/>
    <property type="project" value="TreeGrafter"/>
</dbReference>
<dbReference type="EMBL" id="LT598490">
    <property type="protein sequence ID" value="SCW02655.1"/>
    <property type="molecule type" value="Genomic_DNA"/>
</dbReference>
<organism evidence="4 5">
    <name type="scientific">Lachancea fermentati</name>
    <name type="common">Zygosaccharomyces fermentati</name>
    <dbReference type="NCBI Taxonomy" id="4955"/>
    <lineage>
        <taxon>Eukaryota</taxon>
        <taxon>Fungi</taxon>
        <taxon>Dikarya</taxon>
        <taxon>Ascomycota</taxon>
        <taxon>Saccharomycotina</taxon>
        <taxon>Saccharomycetes</taxon>
        <taxon>Saccharomycetales</taxon>
        <taxon>Saccharomycetaceae</taxon>
        <taxon>Lachancea</taxon>
    </lineage>
</organism>
<dbReference type="CDD" id="cd19358">
    <property type="entry name" value="TenA_E_Spr0628-like"/>
    <property type="match status" value="1"/>
</dbReference>
<evidence type="ECO:0000259" key="3">
    <source>
        <dbReference type="Pfam" id="PF03070"/>
    </source>
</evidence>
<reference evidence="5" key="1">
    <citation type="submission" date="2016-03" db="EMBL/GenBank/DDBJ databases">
        <authorList>
            <person name="Devillers H."/>
        </authorList>
    </citation>
    <scope>NUCLEOTIDE SEQUENCE [LARGE SCALE GENOMIC DNA]</scope>
</reference>
<sequence length="212" mass="25147">MSVSEKLLKNYKGIIDKAAKHPLAKEICDGTLSDRCLYVYLSQDLLFFQSALRFSCRATSLSPDESLLRRAKQIGFFANDENDYFQTCLELVGADLNTKERERYTTTRLPVTDKFIKYMETILNNEKSYSKFVAFGYASELVYLLWPKYFEKRAGIHWKYQRWIDLHQGQQFEDWCQFLACEIDKCDYEEICNVFKDVIQLEYDFFEACYHC</sequence>
<feature type="active site" description="Proton donor" evidence="1">
    <location>
        <position position="202"/>
    </location>
</feature>
<feature type="binding site" evidence="2">
    <location>
        <position position="81"/>
    </location>
    <ligand>
        <name>substrate</name>
    </ligand>
</feature>
<dbReference type="AlphaFoldDB" id="A0A1G4MFM1"/>
<dbReference type="STRING" id="4955.A0A1G4MFM1"/>
<dbReference type="InterPro" id="IPR016084">
    <property type="entry name" value="Haem_Oase-like_multi-hlx"/>
</dbReference>
<feature type="domain" description="Thiaminase-2/PQQC" evidence="3">
    <location>
        <begin position="9"/>
        <end position="208"/>
    </location>
</feature>
<feature type="binding site" evidence="2">
    <location>
        <position position="140"/>
    </location>
    <ligand>
        <name>substrate</name>
    </ligand>
</feature>
<accession>A0A1G4MFM1</accession>
<dbReference type="PANTHER" id="PTHR43198:SF2">
    <property type="entry name" value="SI:CH1073-67J19.1-RELATED"/>
    <property type="match status" value="1"/>
</dbReference>